<proteinExistence type="predicted"/>
<feature type="chain" id="PRO_5042069028" evidence="2">
    <location>
        <begin position="28"/>
        <end position="106"/>
    </location>
</feature>
<keyword evidence="2" id="KW-0732">Signal</keyword>
<geneLocation type="plasmid" evidence="4">
    <name>pp63_d</name>
</geneLocation>
<gene>
    <name evidence="3" type="ORF">PhaeoP63_04192</name>
</gene>
<evidence type="ECO:0000313" key="3">
    <source>
        <dbReference type="EMBL" id="ATF08223.1"/>
    </source>
</evidence>
<evidence type="ECO:0000256" key="1">
    <source>
        <dbReference type="SAM" id="MobiDB-lite"/>
    </source>
</evidence>
<keyword evidence="3" id="KW-0614">Plasmid</keyword>
<dbReference type="RefSeq" id="WP_024099584.1">
    <property type="nucleotide sequence ID" value="NZ_CP010592.1"/>
</dbReference>
<name>A0AAD0EF37_9RHOB</name>
<feature type="signal peptide" evidence="2">
    <location>
        <begin position="1"/>
        <end position="27"/>
    </location>
</feature>
<reference evidence="3 4" key="1">
    <citation type="journal article" date="2017" name="Front. Microbiol.">
        <title>Phaeobacter piscinae sp. nov., a species of the Roseobacter group and potential aquaculture probiont.</title>
        <authorList>
            <person name="Sonnenschein E.C."/>
            <person name="Phippen C.B.W."/>
            <person name="Nielsen K.F."/>
            <person name="Mateiu R.V."/>
            <person name="Melchiorsen J."/>
            <person name="Gram L."/>
            <person name="Overmann J."/>
            <person name="Freese H.M."/>
        </authorList>
    </citation>
    <scope>NUCLEOTIDE SEQUENCE [LARGE SCALE GENOMIC DNA]</scope>
    <source>
        <strain evidence="3 4">P63</strain>
    </source>
</reference>
<dbReference type="EMBL" id="CP010788">
    <property type="protein sequence ID" value="ATF08223.1"/>
    <property type="molecule type" value="Genomic_DNA"/>
</dbReference>
<dbReference type="Proteomes" id="UP000217545">
    <property type="component" value="Plasmid pP63_d"/>
</dbReference>
<sequence>MKRFNTVEKLIVAPALVIALMAGSAMAGPGQHLGGIEHHGSAISDHFASHSESKLAARYGTDIAPSGMAGDQAASASGDQPELGAIDTEPFEDNTITWDEQYVILH</sequence>
<feature type="region of interest" description="Disordered" evidence="1">
    <location>
        <begin position="62"/>
        <end position="91"/>
    </location>
</feature>
<accession>A0AAD0EF37</accession>
<dbReference type="AlphaFoldDB" id="A0AAD0EF37"/>
<evidence type="ECO:0000313" key="4">
    <source>
        <dbReference type="Proteomes" id="UP000217545"/>
    </source>
</evidence>
<organism evidence="3 4">
    <name type="scientific">Phaeobacter gallaeciensis</name>
    <dbReference type="NCBI Taxonomy" id="60890"/>
    <lineage>
        <taxon>Bacteria</taxon>
        <taxon>Pseudomonadati</taxon>
        <taxon>Pseudomonadota</taxon>
        <taxon>Alphaproteobacteria</taxon>
        <taxon>Rhodobacterales</taxon>
        <taxon>Roseobacteraceae</taxon>
        <taxon>Phaeobacter</taxon>
    </lineage>
</organism>
<evidence type="ECO:0000256" key="2">
    <source>
        <dbReference type="SAM" id="SignalP"/>
    </source>
</evidence>
<protein>
    <submittedName>
        <fullName evidence="3">Uncharacterized protein</fullName>
    </submittedName>
</protein>
<dbReference type="GeneID" id="31848583"/>